<evidence type="ECO:0008006" key="3">
    <source>
        <dbReference type="Google" id="ProtNLM"/>
    </source>
</evidence>
<dbReference type="OrthoDB" id="359066at2"/>
<reference evidence="1 2" key="1">
    <citation type="journal article" date="2019" name="Appl. Microbiol. Biotechnol.">
        <title>Differential efficiency of wild type rhizogenic strains for rol gene transformation of plants.</title>
        <authorList>
            <person name="Desmet S."/>
            <person name="De Keyser E."/>
            <person name="Van Vaerenbergh J."/>
            <person name="Baeyen S."/>
            <person name="Van Huylenbroeck J."/>
            <person name="Geelen D."/>
            <person name="Dhooghe E."/>
        </authorList>
    </citation>
    <scope>NUCLEOTIDE SEQUENCE [LARGE SCALE GENOMIC DNA]</scope>
    <source>
        <strain evidence="1 2">GBBC3284</strain>
    </source>
</reference>
<dbReference type="CDD" id="cd06554">
    <property type="entry name" value="ASCH_ASC-1_like"/>
    <property type="match status" value="1"/>
</dbReference>
<name>A0A546XI56_RHIRH</name>
<proteinExistence type="predicted"/>
<dbReference type="Proteomes" id="UP000315434">
    <property type="component" value="Unassembled WGS sequence"/>
</dbReference>
<dbReference type="SUPFAM" id="SSF88697">
    <property type="entry name" value="PUA domain-like"/>
    <property type="match status" value="1"/>
</dbReference>
<dbReference type="EMBL" id="SGNY01000003">
    <property type="protein sequence ID" value="TRB00436.1"/>
    <property type="molecule type" value="Genomic_DNA"/>
</dbReference>
<dbReference type="AlphaFoldDB" id="A0A546XI56"/>
<organism evidence="1 2">
    <name type="scientific">Rhizobium rhizogenes</name>
    <name type="common">Agrobacterium rhizogenes</name>
    <dbReference type="NCBI Taxonomy" id="359"/>
    <lineage>
        <taxon>Bacteria</taxon>
        <taxon>Pseudomonadati</taxon>
        <taxon>Pseudomonadota</taxon>
        <taxon>Alphaproteobacteria</taxon>
        <taxon>Hyphomicrobiales</taxon>
        <taxon>Rhizobiaceae</taxon>
        <taxon>Rhizobium/Agrobacterium group</taxon>
        <taxon>Rhizobium</taxon>
    </lineage>
</organism>
<gene>
    <name evidence="1" type="ORF">EXN68_12015</name>
</gene>
<evidence type="ECO:0000313" key="2">
    <source>
        <dbReference type="Proteomes" id="UP000315434"/>
    </source>
</evidence>
<protein>
    <recommendedName>
        <fullName evidence="3">ASCH domain-containing protein</fullName>
    </recommendedName>
</protein>
<sequence length="149" mass="16569">MTPEQLSVLAALPQLALSIRQPWVHCIFELGKPVENRTWATKYRGPVCIHAAKGMTAGEWLDGLYVARSALHPEGQTGLIFPGRKDERRLPRGGIVGTIDIADCVTRHESPWFFGPYGFVLANPKPCEFIPVKGALGFFDWRKNLEATP</sequence>
<evidence type="ECO:0000313" key="1">
    <source>
        <dbReference type="EMBL" id="TRB00436.1"/>
    </source>
</evidence>
<dbReference type="RefSeq" id="WP_142840997.1">
    <property type="nucleotide sequence ID" value="NZ_SGNY01000003.1"/>
</dbReference>
<dbReference type="Gene3D" id="2.30.130.30">
    <property type="entry name" value="Hypothetical protein"/>
    <property type="match status" value="1"/>
</dbReference>
<accession>A0A546XI56</accession>
<comment type="caution">
    <text evidence="1">The sequence shown here is derived from an EMBL/GenBank/DDBJ whole genome shotgun (WGS) entry which is preliminary data.</text>
</comment>
<dbReference type="InterPro" id="IPR015947">
    <property type="entry name" value="PUA-like_sf"/>
</dbReference>